<organism evidence="4 5">
    <name type="scientific">Caulobacter zeae</name>
    <dbReference type="NCBI Taxonomy" id="2055137"/>
    <lineage>
        <taxon>Bacteria</taxon>
        <taxon>Pseudomonadati</taxon>
        <taxon>Pseudomonadota</taxon>
        <taxon>Alphaproteobacteria</taxon>
        <taxon>Caulobacterales</taxon>
        <taxon>Caulobacteraceae</taxon>
        <taxon>Caulobacter</taxon>
    </lineage>
</organism>
<keyword evidence="2" id="KW-0560">Oxidoreductase</keyword>
<comment type="caution">
    <text evidence="4">The sequence shown here is derived from an EMBL/GenBank/DDBJ whole genome shotgun (WGS) entry which is preliminary data.</text>
</comment>
<dbReference type="Pfam" id="PF00106">
    <property type="entry name" value="adh_short"/>
    <property type="match status" value="1"/>
</dbReference>
<dbReference type="Gene3D" id="3.40.50.720">
    <property type="entry name" value="NAD(P)-binding Rossmann-like Domain"/>
    <property type="match status" value="1"/>
</dbReference>
<name>A0A2N5D4K2_9CAUL</name>
<dbReference type="EMBL" id="PJRS01000044">
    <property type="protein sequence ID" value="PLR21004.1"/>
    <property type="molecule type" value="Genomic_DNA"/>
</dbReference>
<reference evidence="4 5" key="1">
    <citation type="submission" date="2017-12" db="EMBL/GenBank/DDBJ databases">
        <title>The genome sequence of Caulobacter sp. 410.</title>
        <authorList>
            <person name="Gao J."/>
            <person name="Mao X."/>
            <person name="Sun J."/>
        </authorList>
    </citation>
    <scope>NUCLEOTIDE SEQUENCE [LARGE SCALE GENOMIC DNA]</scope>
    <source>
        <strain evidence="4 5">410</strain>
    </source>
</reference>
<dbReference type="PRINTS" id="PR00081">
    <property type="entry name" value="GDHRDH"/>
</dbReference>
<evidence type="ECO:0000256" key="2">
    <source>
        <dbReference type="ARBA" id="ARBA00023002"/>
    </source>
</evidence>
<comment type="similarity">
    <text evidence="1 3">Belongs to the short-chain dehydrogenases/reductases (SDR) family.</text>
</comment>
<dbReference type="SUPFAM" id="SSF51735">
    <property type="entry name" value="NAD(P)-binding Rossmann-fold domains"/>
    <property type="match status" value="1"/>
</dbReference>
<keyword evidence="5" id="KW-1185">Reference proteome</keyword>
<evidence type="ECO:0000313" key="4">
    <source>
        <dbReference type="EMBL" id="PLR21004.1"/>
    </source>
</evidence>
<dbReference type="PRINTS" id="PR00080">
    <property type="entry name" value="SDRFAMILY"/>
</dbReference>
<dbReference type="OrthoDB" id="9806974at2"/>
<dbReference type="PANTHER" id="PTHR44196">
    <property type="entry name" value="DEHYDROGENASE/REDUCTASE SDR FAMILY MEMBER 7B"/>
    <property type="match status" value="1"/>
</dbReference>
<gene>
    <name evidence="4" type="ORF">SGCZBJ_21450</name>
</gene>
<accession>A0A2N5D4K2</accession>
<dbReference type="InterPro" id="IPR002347">
    <property type="entry name" value="SDR_fam"/>
</dbReference>
<sequence length="307" mass="32056">MTDQKDLTGAVIVVTGASSGFGRGSALKLASLGARVVVIARRGDMLDGLVTEITAAGGAAIAVPGDVSDPADIARLATAAIERFGRIDVWVNNVGIGALGLFWDIPIEDHARVIDVNLKGLIFGAHAAIRQFIAQGQGTLVNVGSIDSEVPLAYQASYAASKAAVLGLSRSLNEDLKLAGHDAIKVGTIMPWAVDTPWWTHAANYSGHAPRMAAMDDPQIVIDAIVAACTDPKEEQPVGPKAHASNLSHHIFPDLTERLSARIAQSEMAKASPLAATSGSIHVSQADGLIIDGGIRERMKREDAARA</sequence>
<protein>
    <submittedName>
        <fullName evidence="4">Oxidoreductase</fullName>
    </submittedName>
</protein>
<dbReference type="AlphaFoldDB" id="A0A2N5D4K2"/>
<dbReference type="RefSeq" id="WP_101719964.1">
    <property type="nucleotide sequence ID" value="NZ_PJRS01000044.1"/>
</dbReference>
<dbReference type="Proteomes" id="UP000234479">
    <property type="component" value="Unassembled WGS sequence"/>
</dbReference>
<proteinExistence type="inferred from homology"/>
<evidence type="ECO:0000256" key="3">
    <source>
        <dbReference type="RuleBase" id="RU000363"/>
    </source>
</evidence>
<evidence type="ECO:0000256" key="1">
    <source>
        <dbReference type="ARBA" id="ARBA00006484"/>
    </source>
</evidence>
<dbReference type="GO" id="GO:0016491">
    <property type="term" value="F:oxidoreductase activity"/>
    <property type="evidence" value="ECO:0007669"/>
    <property type="project" value="UniProtKB-KW"/>
</dbReference>
<dbReference type="PANTHER" id="PTHR44196:SF1">
    <property type="entry name" value="DEHYDROGENASE_REDUCTASE SDR FAMILY MEMBER 7B"/>
    <property type="match status" value="1"/>
</dbReference>
<dbReference type="GO" id="GO:0016020">
    <property type="term" value="C:membrane"/>
    <property type="evidence" value="ECO:0007669"/>
    <property type="project" value="TreeGrafter"/>
</dbReference>
<dbReference type="InterPro" id="IPR036291">
    <property type="entry name" value="NAD(P)-bd_dom_sf"/>
</dbReference>
<evidence type="ECO:0000313" key="5">
    <source>
        <dbReference type="Proteomes" id="UP000234479"/>
    </source>
</evidence>